<dbReference type="Proteomes" id="UP000094828">
    <property type="component" value="Unassembled WGS sequence"/>
</dbReference>
<dbReference type="Gene3D" id="3.40.50.410">
    <property type="entry name" value="von Willebrand factor, type A domain"/>
    <property type="match status" value="1"/>
</dbReference>
<name>A0A1C3E524_9PLAN</name>
<gene>
    <name evidence="3" type="ORF">A6X21_01280</name>
</gene>
<keyword evidence="4" id="KW-1185">Reference proteome</keyword>
<evidence type="ECO:0000313" key="4">
    <source>
        <dbReference type="Proteomes" id="UP000094828"/>
    </source>
</evidence>
<dbReference type="SUPFAM" id="SSF53300">
    <property type="entry name" value="vWA-like"/>
    <property type="match status" value="1"/>
</dbReference>
<evidence type="ECO:0000313" key="3">
    <source>
        <dbReference type="EMBL" id="ODA28259.1"/>
    </source>
</evidence>
<dbReference type="PROSITE" id="PS50234">
    <property type="entry name" value="VWFA"/>
    <property type="match status" value="1"/>
</dbReference>
<evidence type="ECO:0000259" key="2">
    <source>
        <dbReference type="PROSITE" id="PS50234"/>
    </source>
</evidence>
<feature type="domain" description="VWFA" evidence="2">
    <location>
        <begin position="198"/>
        <end position="337"/>
    </location>
</feature>
<feature type="transmembrane region" description="Helical" evidence="1">
    <location>
        <begin position="50"/>
        <end position="71"/>
    </location>
</feature>
<organism evidence="3 4">
    <name type="scientific">Planctopirus hydrillae</name>
    <dbReference type="NCBI Taxonomy" id="1841610"/>
    <lineage>
        <taxon>Bacteria</taxon>
        <taxon>Pseudomonadati</taxon>
        <taxon>Planctomycetota</taxon>
        <taxon>Planctomycetia</taxon>
        <taxon>Planctomycetales</taxon>
        <taxon>Planctomycetaceae</taxon>
        <taxon>Planctopirus</taxon>
    </lineage>
</organism>
<protein>
    <recommendedName>
        <fullName evidence="2">VWFA domain-containing protein</fullName>
    </recommendedName>
</protein>
<dbReference type="AlphaFoldDB" id="A0A1C3E524"/>
<keyword evidence="1" id="KW-0812">Transmembrane</keyword>
<evidence type="ECO:0000256" key="1">
    <source>
        <dbReference type="SAM" id="Phobius"/>
    </source>
</evidence>
<reference evidence="3 4" key="1">
    <citation type="submission" date="2016-05" db="EMBL/GenBank/DDBJ databases">
        <title>Genomic and physiological characterization of Planctopirus sp. isolated from fresh water lake.</title>
        <authorList>
            <person name="Subhash Y."/>
            <person name="Ramana C."/>
        </authorList>
    </citation>
    <scope>NUCLEOTIDE SEQUENCE [LARGE SCALE GENOMIC DNA]</scope>
    <source>
        <strain evidence="3 4">JC280</strain>
    </source>
</reference>
<proteinExistence type="predicted"/>
<sequence length="645" mass="70541">MARSHSPPGNDQARNPASAGTALAVPSLLAGLELPQSDSMSRPAVPNRRSAWFVSLVLHLVLLLVLSLITFSEVIQLPFVIESGLATTPEELMPVTMDAAAAVMDPKESSSQVSAEGAMGADSSGVSVQSSMVLKEQIAGEFYGPGSQTPGEVISFETSQLSQPVLRAGKMTRADGVSGALDILTEEIAQSLQEGPTRVVWILDVSPSMTEYRQVIADRLEKIYAQLKAMKLPVETSLETGLMAFDDKPHALSTKTVKDPIKIRDLINRLPSTERGIENTYLAVMNARNRYGPAKERVPFRVMFIVVTDEEGSDVSRNLDHCIELMQKDLIRCFVIGKSTVLGRPVVETHRFDPSGQQYISVVEPGLETAYLEFMDPAAHSFFSYNQPTVLTGEAAFGLKRLCLETGGLFLMSSTDIDPAIDPEINEEFQPRYGDRHAVQRSLQFDPFRAGLVAVSEDCKTLALGVPGSRFPIPNNLLVSGLTLAESRAMVAAFDAGLARNLKSLEELGPWRTRVRDRRSIANYDLAVSLLMAQRAYCQSYLGVLEKITSGKARPKQPDHNMWQLIASSPIDEGGPVAEKLREKAHEMLSTVAESYPGTPWAVRARLELEGLYSKGWGISSYKIQVTPGVIPPRTPRPPPIRQNL</sequence>
<dbReference type="RefSeq" id="WP_068852587.1">
    <property type="nucleotide sequence ID" value="NZ_LYDR01000154.1"/>
</dbReference>
<accession>A0A1C3E524</accession>
<dbReference type="InterPro" id="IPR002035">
    <property type="entry name" value="VWF_A"/>
</dbReference>
<dbReference type="EMBL" id="LYDR01000154">
    <property type="protein sequence ID" value="ODA28259.1"/>
    <property type="molecule type" value="Genomic_DNA"/>
</dbReference>
<dbReference type="InterPro" id="IPR036465">
    <property type="entry name" value="vWFA_dom_sf"/>
</dbReference>
<keyword evidence="1" id="KW-0472">Membrane</keyword>
<dbReference type="CDD" id="cd00198">
    <property type="entry name" value="vWFA"/>
    <property type="match status" value="1"/>
</dbReference>
<comment type="caution">
    <text evidence="3">The sequence shown here is derived from an EMBL/GenBank/DDBJ whole genome shotgun (WGS) entry which is preliminary data.</text>
</comment>
<keyword evidence="1" id="KW-1133">Transmembrane helix</keyword>
<dbReference type="STRING" id="1841610.A6X21_01280"/>
<dbReference type="OrthoDB" id="239512at2"/>